<evidence type="ECO:0000313" key="3">
    <source>
        <dbReference type="Proteomes" id="UP000037460"/>
    </source>
</evidence>
<protein>
    <submittedName>
        <fullName evidence="2">Uncharacterized protein</fullName>
    </submittedName>
</protein>
<organism evidence="2 3">
    <name type="scientific">Chrysochromulina tobinii</name>
    <dbReference type="NCBI Taxonomy" id="1460289"/>
    <lineage>
        <taxon>Eukaryota</taxon>
        <taxon>Haptista</taxon>
        <taxon>Haptophyta</taxon>
        <taxon>Prymnesiophyceae</taxon>
        <taxon>Prymnesiales</taxon>
        <taxon>Chrysochromulinaceae</taxon>
        <taxon>Chrysochromulina</taxon>
    </lineage>
</organism>
<name>A0A0M0JLC2_9EUKA</name>
<dbReference type="EMBL" id="JWZX01002723">
    <property type="protein sequence ID" value="KOO27379.1"/>
    <property type="molecule type" value="Genomic_DNA"/>
</dbReference>
<comment type="caution">
    <text evidence="2">The sequence shown here is derived from an EMBL/GenBank/DDBJ whole genome shotgun (WGS) entry which is preliminary data.</text>
</comment>
<evidence type="ECO:0000256" key="1">
    <source>
        <dbReference type="SAM" id="MobiDB-lite"/>
    </source>
</evidence>
<dbReference type="Proteomes" id="UP000037460">
    <property type="component" value="Unassembled WGS sequence"/>
</dbReference>
<dbReference type="AlphaFoldDB" id="A0A0M0JLC2"/>
<dbReference type="PANTHER" id="PTHR13132:SF29">
    <property type="entry name" value="ALPHA-(1,6)-FUCOSYLTRANSFERASE"/>
    <property type="match status" value="1"/>
</dbReference>
<feature type="region of interest" description="Disordered" evidence="1">
    <location>
        <begin position="817"/>
        <end position="838"/>
    </location>
</feature>
<reference evidence="3" key="1">
    <citation type="journal article" date="2015" name="PLoS Genet.">
        <title>Genome Sequence and Transcriptome Analyses of Chrysochromulina tobin: Metabolic Tools for Enhanced Algal Fitness in the Prominent Order Prymnesiales (Haptophyceae).</title>
        <authorList>
            <person name="Hovde B.T."/>
            <person name="Deodato C.R."/>
            <person name="Hunsperger H.M."/>
            <person name="Ryken S.A."/>
            <person name="Yost W."/>
            <person name="Jha R.K."/>
            <person name="Patterson J."/>
            <person name="Monnat R.J. Jr."/>
            <person name="Barlow S.B."/>
            <person name="Starkenburg S.R."/>
            <person name="Cattolico R.A."/>
        </authorList>
    </citation>
    <scope>NUCLEOTIDE SEQUENCE</scope>
    <source>
        <strain evidence="3">CCMP291</strain>
    </source>
</reference>
<dbReference type="PANTHER" id="PTHR13132">
    <property type="entry name" value="ALPHA- 1,6 -FUCOSYLTRANSFERASE"/>
    <property type="match status" value="1"/>
</dbReference>
<feature type="compositionally biased region" description="Polar residues" evidence="1">
    <location>
        <begin position="817"/>
        <end position="826"/>
    </location>
</feature>
<accession>A0A0M0JLC2</accession>
<dbReference type="GO" id="GO:0006487">
    <property type="term" value="P:protein N-linked glycosylation"/>
    <property type="evidence" value="ECO:0007669"/>
    <property type="project" value="TreeGrafter"/>
</dbReference>
<evidence type="ECO:0000313" key="2">
    <source>
        <dbReference type="EMBL" id="KOO27379.1"/>
    </source>
</evidence>
<dbReference type="GO" id="GO:0046921">
    <property type="term" value="F:alpha-(1-&gt;6)-fucosyltransferase activity"/>
    <property type="evidence" value="ECO:0007669"/>
    <property type="project" value="TreeGrafter"/>
</dbReference>
<sequence>MRIAANSLVHAMALRRTFVLDAATSVYADPHRCPSRGFECFFQRASSCTAADVLSDLPPAPPAALEPNTSAAVQLAARLDELPRVSLGADVPPRVISGRASCTSKLTPNEIESLHALLAAELAATAGVGAPLASAPPPDLGWYVRLASAYLGRPNAQTEALAHKLTSDLRLGGNATERRDERGYVAVHIRRGDKTASEAVGHTTSEYAAAVQEVVHRRRLGHIVLSSDDAEPYRTLPEMLQVPFEQRGCYPRSACEARYASSFSDELSCIPQGFNGECSSALSELHGFGIVPNAKRGDDYANHGYYGTSSYIRLFEFLGREVGEPVTDSTAETSHFGYFGQWLSPYARTAYDPKVAAQEGSSYRGSKATDSIEGGLFSASKLGKTKYPKYLPSASTKAYTPWSDTSRGWGFSENALDCSYLGVVYLSNRIIIPPSGISYEPSQETHATDGGIFVGAAWLAFPIFHAKYERNNETVRRTSTDPMLSWTHVIDTAQLRGPVLTYAPEFFTRRYAAWCQYQTGQDGGHDWSLDPSTMSGHCLDPSLYQTLGYSPADGLPTTGGEFEAIPAVFHDSTATTENLGEWTGPTFWKLPQFGFPSAQTKEPYVLDMRTYDVTVFDNMVDMWAPGSCHEEGAGEDDDEPLAYSHDCINRTEAAVEGFFKNSHSFSPGSYSMKAVPPTTTVDGVEFHVRYKDATSQVETDLSLLAPITVSHEEYEEPSTLPHAHALGGSGSNVDPKETNLYYDWTSASREWSRYAKTVRHSDGTLKLALIDEQEAPEALKPLEYTEGLKGRAQYASHEALAQTDSTFDATCWECTDSSRSVSSGCTRTGAPRPIPKTS</sequence>
<proteinExistence type="predicted"/>
<gene>
    <name evidence="2" type="ORF">Ctob_002112</name>
</gene>
<keyword evidence="3" id="KW-1185">Reference proteome</keyword>